<protein>
    <recommendedName>
        <fullName evidence="8">Histidine kinase</fullName>
    </recommendedName>
</protein>
<dbReference type="SUPFAM" id="SSF55874">
    <property type="entry name" value="ATPase domain of HSP90 chaperone/DNA topoisomerase II/histidine kinase"/>
    <property type="match status" value="1"/>
</dbReference>
<keyword evidence="7" id="KW-1185">Reference proteome</keyword>
<dbReference type="InterPro" id="IPR029016">
    <property type="entry name" value="GAF-like_dom_sf"/>
</dbReference>
<dbReference type="Pfam" id="PF02518">
    <property type="entry name" value="HATPase_c"/>
    <property type="match status" value="1"/>
</dbReference>
<dbReference type="OrthoDB" id="303614at2759"/>
<dbReference type="PRINTS" id="PR00344">
    <property type="entry name" value="BCTRLSENSOR"/>
</dbReference>
<dbReference type="SMART" id="SM00388">
    <property type="entry name" value="HisKA"/>
    <property type="match status" value="1"/>
</dbReference>
<dbReference type="CDD" id="cd17546">
    <property type="entry name" value="REC_hyHK_CKI1_RcsC-like"/>
    <property type="match status" value="1"/>
</dbReference>
<dbReference type="InParanoid" id="W2RWT2"/>
<evidence type="ECO:0000256" key="3">
    <source>
        <dbReference type="SAM" id="MobiDB-lite"/>
    </source>
</evidence>
<dbReference type="GeneID" id="19972414"/>
<evidence type="ECO:0000313" key="7">
    <source>
        <dbReference type="Proteomes" id="UP000030752"/>
    </source>
</evidence>
<dbReference type="SUPFAM" id="SSF47384">
    <property type="entry name" value="Homodimeric domain of signal transducing histidine kinase"/>
    <property type="match status" value="1"/>
</dbReference>
<reference evidence="6 7" key="1">
    <citation type="submission" date="2013-03" db="EMBL/GenBank/DDBJ databases">
        <title>The Genome Sequence of Phialophora europaea CBS 101466.</title>
        <authorList>
            <consortium name="The Broad Institute Genomics Platform"/>
            <person name="Cuomo C."/>
            <person name="de Hoog S."/>
            <person name="Gorbushina A."/>
            <person name="Walker B."/>
            <person name="Young S.K."/>
            <person name="Zeng Q."/>
            <person name="Gargeya S."/>
            <person name="Fitzgerald M."/>
            <person name="Haas B."/>
            <person name="Abouelleil A."/>
            <person name="Allen A.W."/>
            <person name="Alvarado L."/>
            <person name="Arachchi H.M."/>
            <person name="Berlin A.M."/>
            <person name="Chapman S.B."/>
            <person name="Gainer-Dewar J."/>
            <person name="Goldberg J."/>
            <person name="Griggs A."/>
            <person name="Gujja S."/>
            <person name="Hansen M."/>
            <person name="Howarth C."/>
            <person name="Imamovic A."/>
            <person name="Ireland A."/>
            <person name="Larimer J."/>
            <person name="McCowan C."/>
            <person name="Murphy C."/>
            <person name="Pearson M."/>
            <person name="Poon T.W."/>
            <person name="Priest M."/>
            <person name="Roberts A."/>
            <person name="Saif S."/>
            <person name="Shea T."/>
            <person name="Sisk P."/>
            <person name="Sykes S."/>
            <person name="Wortman J."/>
            <person name="Nusbaum C."/>
            <person name="Birren B."/>
        </authorList>
    </citation>
    <scope>NUCLEOTIDE SEQUENCE [LARGE SCALE GENOMIC DNA]</scope>
    <source>
        <strain evidence="6 7">CBS 101466</strain>
    </source>
</reference>
<dbReference type="Gene3D" id="3.30.450.40">
    <property type="match status" value="1"/>
</dbReference>
<dbReference type="SMART" id="SM00448">
    <property type="entry name" value="REC"/>
    <property type="match status" value="1"/>
</dbReference>
<dbReference type="PROSITE" id="PS50109">
    <property type="entry name" value="HIS_KIN"/>
    <property type="match status" value="1"/>
</dbReference>
<evidence type="ECO:0000259" key="5">
    <source>
        <dbReference type="PROSITE" id="PS50110"/>
    </source>
</evidence>
<accession>W2RWT2</accession>
<dbReference type="Pfam" id="PF00512">
    <property type="entry name" value="HisKA"/>
    <property type="match status" value="1"/>
</dbReference>
<dbReference type="Gene3D" id="3.40.50.2300">
    <property type="match status" value="1"/>
</dbReference>
<feature type="domain" description="Response regulatory" evidence="5">
    <location>
        <begin position="1089"/>
        <end position="1221"/>
    </location>
</feature>
<dbReference type="GO" id="GO:0000155">
    <property type="term" value="F:phosphorelay sensor kinase activity"/>
    <property type="evidence" value="ECO:0007669"/>
    <property type="project" value="InterPro"/>
</dbReference>
<name>W2RWT2_CYPE1</name>
<dbReference type="SUPFAM" id="SSF52172">
    <property type="entry name" value="CheY-like"/>
    <property type="match status" value="1"/>
</dbReference>
<dbReference type="PANTHER" id="PTHR43719:SF11">
    <property type="entry name" value="HISTIDINE KINASE_RESPONSE REGULATOR, PUTATIVE-RELATED"/>
    <property type="match status" value="1"/>
</dbReference>
<dbReference type="PANTHER" id="PTHR43719">
    <property type="entry name" value="TWO-COMPONENT HISTIDINE KINASE"/>
    <property type="match status" value="1"/>
</dbReference>
<feature type="domain" description="Histidine kinase" evidence="4">
    <location>
        <begin position="608"/>
        <end position="873"/>
    </location>
</feature>
<dbReference type="InterPro" id="IPR001789">
    <property type="entry name" value="Sig_transdc_resp-reg_receiver"/>
</dbReference>
<dbReference type="Gene3D" id="1.10.287.130">
    <property type="match status" value="1"/>
</dbReference>
<evidence type="ECO:0000256" key="2">
    <source>
        <dbReference type="PROSITE-ProRule" id="PRU00169"/>
    </source>
</evidence>
<gene>
    <name evidence="6" type="ORF">HMPREF1541_05075</name>
</gene>
<dbReference type="InterPro" id="IPR036890">
    <property type="entry name" value="HATPase_C_sf"/>
</dbReference>
<dbReference type="InterPro" id="IPR003594">
    <property type="entry name" value="HATPase_dom"/>
</dbReference>
<dbReference type="eggNOG" id="KOG0519">
    <property type="taxonomic scope" value="Eukaryota"/>
</dbReference>
<dbReference type="InterPro" id="IPR011006">
    <property type="entry name" value="CheY-like_superfamily"/>
</dbReference>
<dbReference type="EMBL" id="KB822720">
    <property type="protein sequence ID" value="ETN40795.1"/>
    <property type="molecule type" value="Genomic_DNA"/>
</dbReference>
<dbReference type="InterPro" id="IPR036097">
    <property type="entry name" value="HisK_dim/P_sf"/>
</dbReference>
<dbReference type="Pfam" id="PF00072">
    <property type="entry name" value="Response_reg"/>
    <property type="match status" value="1"/>
</dbReference>
<dbReference type="FunFam" id="1.10.287.130:FF:000023">
    <property type="entry name" value="Sensor histidine kinase/response regulator, putative"/>
    <property type="match status" value="1"/>
</dbReference>
<dbReference type="InterPro" id="IPR005467">
    <property type="entry name" value="His_kinase_dom"/>
</dbReference>
<organism evidence="6 7">
    <name type="scientific">Cyphellophora europaea (strain CBS 101466)</name>
    <name type="common">Phialophora europaea</name>
    <dbReference type="NCBI Taxonomy" id="1220924"/>
    <lineage>
        <taxon>Eukaryota</taxon>
        <taxon>Fungi</taxon>
        <taxon>Dikarya</taxon>
        <taxon>Ascomycota</taxon>
        <taxon>Pezizomycotina</taxon>
        <taxon>Eurotiomycetes</taxon>
        <taxon>Chaetothyriomycetidae</taxon>
        <taxon>Chaetothyriales</taxon>
        <taxon>Cyphellophoraceae</taxon>
        <taxon>Cyphellophora</taxon>
    </lineage>
</organism>
<dbReference type="VEuPathDB" id="FungiDB:HMPREF1541_05075"/>
<dbReference type="SUPFAM" id="SSF55781">
    <property type="entry name" value="GAF domain-like"/>
    <property type="match status" value="1"/>
</dbReference>
<dbReference type="Proteomes" id="UP000030752">
    <property type="component" value="Unassembled WGS sequence"/>
</dbReference>
<evidence type="ECO:0000259" key="4">
    <source>
        <dbReference type="PROSITE" id="PS50109"/>
    </source>
</evidence>
<dbReference type="Gene3D" id="3.30.565.10">
    <property type="entry name" value="Histidine kinase-like ATPase, C-terminal domain"/>
    <property type="match status" value="1"/>
</dbReference>
<dbReference type="InterPro" id="IPR003661">
    <property type="entry name" value="HisK_dim/P_dom"/>
</dbReference>
<evidence type="ECO:0000313" key="6">
    <source>
        <dbReference type="EMBL" id="ETN40795.1"/>
    </source>
</evidence>
<dbReference type="InterPro" id="IPR050956">
    <property type="entry name" value="2C_system_His_kinase"/>
</dbReference>
<keyword evidence="1 2" id="KW-0597">Phosphoprotein</keyword>
<proteinExistence type="predicted"/>
<feature type="compositionally biased region" description="Low complexity" evidence="3">
    <location>
        <begin position="306"/>
        <end position="322"/>
    </location>
</feature>
<dbReference type="PROSITE" id="PS50110">
    <property type="entry name" value="RESPONSE_REGULATORY"/>
    <property type="match status" value="1"/>
</dbReference>
<feature type="modified residue" description="4-aspartylphosphate" evidence="2">
    <location>
        <position position="1148"/>
    </location>
</feature>
<dbReference type="RefSeq" id="XP_008717638.1">
    <property type="nucleotide sequence ID" value="XM_008719416.1"/>
</dbReference>
<dbReference type="STRING" id="1220924.W2RWT2"/>
<dbReference type="InterPro" id="IPR004358">
    <property type="entry name" value="Sig_transdc_His_kin-like_C"/>
</dbReference>
<feature type="compositionally biased region" description="Basic and acidic residues" evidence="3">
    <location>
        <begin position="340"/>
        <end position="356"/>
    </location>
</feature>
<dbReference type="CDD" id="cd00082">
    <property type="entry name" value="HisKA"/>
    <property type="match status" value="1"/>
</dbReference>
<evidence type="ECO:0008006" key="8">
    <source>
        <dbReference type="Google" id="ProtNLM"/>
    </source>
</evidence>
<evidence type="ECO:0000256" key="1">
    <source>
        <dbReference type="ARBA" id="ARBA00022553"/>
    </source>
</evidence>
<dbReference type="SMART" id="SM00387">
    <property type="entry name" value="HATPase_c"/>
    <property type="match status" value="1"/>
</dbReference>
<feature type="region of interest" description="Disordered" evidence="3">
    <location>
        <begin position="392"/>
        <end position="448"/>
    </location>
</feature>
<dbReference type="AlphaFoldDB" id="W2RWT2"/>
<feature type="region of interest" description="Disordered" evidence="3">
    <location>
        <begin position="298"/>
        <end position="363"/>
    </location>
</feature>
<feature type="compositionally biased region" description="Low complexity" evidence="3">
    <location>
        <begin position="420"/>
        <end position="433"/>
    </location>
</feature>
<dbReference type="HOGENOM" id="CLU_002763_0_0_1"/>
<sequence length="1240" mass="135171">MESPKDRRARLRLRELSRYYCATAHLPQPDLKYDGRPGLDAAFVPAKPALSTDHLLTGLAQLAALRLKCDRAFISIIDEHNQHIIAEATRTISPFDQNDHEPGDAIIVGAQTVPLSSGLCPPSLAIFSGFGQPAFQSSAAQADENHVCIPDLLHEPRISSASASRMFPLMLRYYLEVPLRSVSGYAVGSICVADSTVRAPNTKDIAALQRMSDLVVQHLGRIRLKEDHGRAERILEGLGHFIQGKNSLSAWSKETAGQDDIPDAYRMSSQLASIDFMRDVANSESSPGTATSEILATASPSAPQLTPSVSSVSAVTTPATSTGPSLTEAPRKLALGVDPTDFHVGYDQEPANDKRRSATASFKVSQTFSRAANLLRESMDLDATSFLEIPQNERFRNNRRSKPSPKRDADKPSSMSSPVTSGDTDQSTDTSGDAALDPQTTAGRVSTPYAADADCRRLGYASRTSSSLAGSETSHGFLTIPASLLARLSTKYPRGHIFTFDSLGAISSEEERREGSTEASQNSARPNSLSTKLYKLFPSAASMIFLPLYDNERQQVYAGFLGWTTDPSRGLLKNEKVFVSGFADSVMCEVMRLEALATDKAKSDFISSISHELRSPLHGVLAASQLLSEAPTSPKQMEFLQMIDTCARTLLDTMNHLLDHAKINNLTQERVRRHRRAVPKAIDSKDLSEITRLNLLSVVEETVVSMAASSKQLLRKHGRTDSGLSPLHDRSASLDQDDTLSIPIILNITKQDWWTIQSEPGSWRRIIMNLIGNSLKYTQTGHVSVSLACRDARKSGGRGVAELKVSDTGQGISEEYLKHRLFTPFAQENNLSVGAGLGLSLVQKIVSSLGGQIEVHSEVGTGTEILVKVPLDISDHAQRVENLGMADNEELLARTRGRTFQFLGFDDRPSLHEQSTGIPSPRTRALIEMQASLTNTLTTWFGMRAAATEAEICIIEERLLRSELDTYDHKNHRLLVVGLDGRNNIVDRLQQASSAYLLPPAGPNRIAQVLLELLNFNEQLQGKVDIQDSPMQSVPARPKLSSAISNGSGDSFFPTINPLTGSWESLQTDSVATLTPAGYQTPATPATEAVLLVDDNDINLRILVASVSKLGLEKRGISCLTAVNGKEALDKYIAAVSAGTRISMIFMDISMPVMDGFTATRRIREYEKSRGMRREWRSKIIALTGLASAEAQSEVEGAGFNLYLRKPATIARIRAILEDDGVRDMPDQKYVGSPAITPEV</sequence>